<keyword evidence="6" id="KW-0560">Oxidoreductase</keyword>
<evidence type="ECO:0000313" key="12">
    <source>
        <dbReference type="Proteomes" id="UP001500454"/>
    </source>
</evidence>
<keyword evidence="5" id="KW-0274">FAD</keyword>
<dbReference type="InterPro" id="IPR028202">
    <property type="entry name" value="Reductase_C"/>
</dbReference>
<evidence type="ECO:0000256" key="4">
    <source>
        <dbReference type="ARBA" id="ARBA00022723"/>
    </source>
</evidence>
<dbReference type="InterPro" id="IPR017941">
    <property type="entry name" value="Rieske_2Fe-2S"/>
</dbReference>
<dbReference type="SUPFAM" id="SSF50022">
    <property type="entry name" value="ISP domain"/>
    <property type="match status" value="1"/>
</dbReference>
<comment type="caution">
    <text evidence="11">The sequence shown here is derived from an EMBL/GenBank/DDBJ whole genome shotgun (WGS) entry which is preliminary data.</text>
</comment>
<dbReference type="InterPro" id="IPR036922">
    <property type="entry name" value="Rieske_2Fe-2S_sf"/>
</dbReference>
<evidence type="ECO:0000256" key="5">
    <source>
        <dbReference type="ARBA" id="ARBA00022827"/>
    </source>
</evidence>
<dbReference type="InterPro" id="IPR023753">
    <property type="entry name" value="FAD/NAD-binding_dom"/>
</dbReference>
<evidence type="ECO:0000259" key="10">
    <source>
        <dbReference type="PROSITE" id="PS51296"/>
    </source>
</evidence>
<keyword evidence="4" id="KW-0479">Metal-binding</keyword>
<dbReference type="PANTHER" id="PTHR43557:SF2">
    <property type="entry name" value="RIESKE DOMAIN-CONTAINING PROTEIN-RELATED"/>
    <property type="match status" value="1"/>
</dbReference>
<dbReference type="RefSeq" id="WP_345222940.1">
    <property type="nucleotide sequence ID" value="NZ_BAABHA010000002.1"/>
</dbReference>
<keyword evidence="2" id="KW-0285">Flavoprotein</keyword>
<keyword evidence="8" id="KW-0411">Iron-sulfur</keyword>
<keyword evidence="3" id="KW-0001">2Fe-2S</keyword>
<dbReference type="EMBL" id="BAABHA010000002">
    <property type="protein sequence ID" value="GAA4378995.1"/>
    <property type="molecule type" value="Genomic_DNA"/>
</dbReference>
<dbReference type="Proteomes" id="UP001500454">
    <property type="component" value="Unassembled WGS sequence"/>
</dbReference>
<name>A0ABP8IYM7_9BACT</name>
<gene>
    <name evidence="11" type="ORF">GCM10023186_16100</name>
</gene>
<dbReference type="PANTHER" id="PTHR43557">
    <property type="entry name" value="APOPTOSIS-INDUCING FACTOR 1"/>
    <property type="match status" value="1"/>
</dbReference>
<comment type="cofactor">
    <cofactor evidence="1">
        <name>FAD</name>
        <dbReference type="ChEBI" id="CHEBI:57692"/>
    </cofactor>
</comment>
<dbReference type="InterPro" id="IPR016156">
    <property type="entry name" value="FAD/NAD-linked_Rdtase_dimer_sf"/>
</dbReference>
<evidence type="ECO:0000256" key="3">
    <source>
        <dbReference type="ARBA" id="ARBA00022714"/>
    </source>
</evidence>
<dbReference type="Pfam" id="PF14759">
    <property type="entry name" value="Reductase_C"/>
    <property type="match status" value="1"/>
</dbReference>
<dbReference type="Pfam" id="PF00355">
    <property type="entry name" value="Rieske"/>
    <property type="match status" value="1"/>
</dbReference>
<reference evidence="12" key="1">
    <citation type="journal article" date="2019" name="Int. J. Syst. Evol. Microbiol.">
        <title>The Global Catalogue of Microorganisms (GCM) 10K type strain sequencing project: providing services to taxonomists for standard genome sequencing and annotation.</title>
        <authorList>
            <consortium name="The Broad Institute Genomics Platform"/>
            <consortium name="The Broad Institute Genome Sequencing Center for Infectious Disease"/>
            <person name="Wu L."/>
            <person name="Ma J."/>
        </authorList>
    </citation>
    <scope>NUCLEOTIDE SEQUENCE [LARGE SCALE GENOMIC DNA]</scope>
    <source>
        <strain evidence="12">JCM 17924</strain>
    </source>
</reference>
<evidence type="ECO:0000313" key="11">
    <source>
        <dbReference type="EMBL" id="GAA4378995.1"/>
    </source>
</evidence>
<evidence type="ECO:0000256" key="6">
    <source>
        <dbReference type="ARBA" id="ARBA00023002"/>
    </source>
</evidence>
<dbReference type="PRINTS" id="PR00368">
    <property type="entry name" value="FADPNR"/>
</dbReference>
<dbReference type="PROSITE" id="PS51296">
    <property type="entry name" value="RIESKE"/>
    <property type="match status" value="1"/>
</dbReference>
<keyword evidence="12" id="KW-1185">Reference proteome</keyword>
<evidence type="ECO:0000256" key="7">
    <source>
        <dbReference type="ARBA" id="ARBA00023004"/>
    </source>
</evidence>
<dbReference type="Gene3D" id="3.50.50.60">
    <property type="entry name" value="FAD/NAD(P)-binding domain"/>
    <property type="match status" value="2"/>
</dbReference>
<protein>
    <submittedName>
        <fullName evidence="11">FAD-dependent oxidoreductase</fullName>
    </submittedName>
</protein>
<dbReference type="SUPFAM" id="SSF51905">
    <property type="entry name" value="FAD/NAD(P)-binding domain"/>
    <property type="match status" value="2"/>
</dbReference>
<proteinExistence type="predicted"/>
<organism evidence="11 12">
    <name type="scientific">Hymenobacter koreensis</name>
    <dbReference type="NCBI Taxonomy" id="1084523"/>
    <lineage>
        <taxon>Bacteria</taxon>
        <taxon>Pseudomonadati</taxon>
        <taxon>Bacteroidota</taxon>
        <taxon>Cytophagia</taxon>
        <taxon>Cytophagales</taxon>
        <taxon>Hymenobacteraceae</taxon>
        <taxon>Hymenobacter</taxon>
    </lineage>
</organism>
<evidence type="ECO:0000256" key="8">
    <source>
        <dbReference type="ARBA" id="ARBA00023014"/>
    </source>
</evidence>
<evidence type="ECO:0000256" key="9">
    <source>
        <dbReference type="SAM" id="MobiDB-lite"/>
    </source>
</evidence>
<evidence type="ECO:0000256" key="2">
    <source>
        <dbReference type="ARBA" id="ARBA00022630"/>
    </source>
</evidence>
<dbReference type="SUPFAM" id="SSF55424">
    <property type="entry name" value="FAD/NAD-linked reductases, dimerisation (C-terminal) domain"/>
    <property type="match status" value="1"/>
</dbReference>
<dbReference type="Pfam" id="PF07992">
    <property type="entry name" value="Pyr_redox_2"/>
    <property type="match status" value="1"/>
</dbReference>
<accession>A0ABP8IYM7</accession>
<dbReference type="CDD" id="cd03478">
    <property type="entry name" value="Rieske_AIFL_N"/>
    <property type="match status" value="1"/>
</dbReference>
<sequence>MTDTQEIDLAPADALQDEELKTFSVAGTEVLLIRRAGRYHAFASRCPHYGAPLEKGHLVGDKLVCPWHHACFRVPSGELCEPPALDHLPSYPVRVDNGRVCVRLPAVLPKVLDSPDKTPTAQTGGVEPLPAGEPAPDNRTFVIVGAGPAGQMAAQTLRTAGFTGRVVLIGAQNQLPYDRTKLTKAYLAGKADDTSLPLRQHGFYERYQVEMRRSTRVVGLDVSQRQLQLDGGNGSLTYDALLLCPGSTPRALPVSLPGHDLPGVFLLRSRSDAHRLRNAAQGARHVVVIGSSFIGMEAAASLADTPERQVTVVGKEKEPLQKVLGAEIGAMFRRLHEEKGVRFLGGTQPKELQANEQGRVGAVVLENGETLPADLVVLGIGVQPATGFLGGALPLENDGGLRVSQELQVAEGIWAAGDVARFALVPDGPAVRIEHWRVAQQQGRTAALNMLGQQTTFRSVPFFWTQQYGKSLRYVGHAERWNELITHGNVAQQDFLTLYVHENRIQAAAGMNRDTDLICIEALMEHDQMPPPEVVRAGADWSALLKRVTAERK</sequence>
<dbReference type="Gene3D" id="2.102.10.10">
    <property type="entry name" value="Rieske [2Fe-2S] iron-sulphur domain"/>
    <property type="match status" value="1"/>
</dbReference>
<dbReference type="InterPro" id="IPR036188">
    <property type="entry name" value="FAD/NAD-bd_sf"/>
</dbReference>
<feature type="region of interest" description="Disordered" evidence="9">
    <location>
        <begin position="113"/>
        <end position="133"/>
    </location>
</feature>
<feature type="domain" description="Rieske" evidence="10">
    <location>
        <begin position="7"/>
        <end position="102"/>
    </location>
</feature>
<keyword evidence="7" id="KW-0408">Iron</keyword>
<dbReference type="Gene3D" id="3.30.390.30">
    <property type="match status" value="1"/>
</dbReference>
<evidence type="ECO:0000256" key="1">
    <source>
        <dbReference type="ARBA" id="ARBA00001974"/>
    </source>
</evidence>
<dbReference type="InterPro" id="IPR050446">
    <property type="entry name" value="FAD-oxidoreductase/Apoptosis"/>
</dbReference>
<dbReference type="PRINTS" id="PR00411">
    <property type="entry name" value="PNDRDTASEI"/>
</dbReference>